<sequence length="198" mass="22413">MTTSSRANLLIVLVGLTVSAQAGAETVSDRYDDTFRKYTKRFFGPGYDWRIFKAQAMTESNISMDAKSWVGARGIMQLMPATFKEIRSKNPEIVAIDQPEWNIAAGIYYDRQLWGQWERGSGSQDRNHFMFASYNAGRGTLLRAQKAARTSMLDPSIWPSIQSVAPNVPKWRHEETLNYVAKIDKHAASMDEEGRVGR</sequence>
<comment type="caution">
    <text evidence="5">The sequence shown here is derived from an EMBL/GenBank/DDBJ whole genome shotgun (WGS) entry which is preliminary data.</text>
</comment>
<dbReference type="EMBL" id="JAKZHW010000002">
    <property type="protein sequence ID" value="MCH8616683.1"/>
    <property type="molecule type" value="Genomic_DNA"/>
</dbReference>
<dbReference type="InterPro" id="IPR008258">
    <property type="entry name" value="Transglycosylase_SLT_dom_1"/>
</dbReference>
<feature type="chain" id="PRO_5046190943" evidence="3">
    <location>
        <begin position="25"/>
        <end position="198"/>
    </location>
</feature>
<dbReference type="PANTHER" id="PTHR37423">
    <property type="entry name" value="SOLUBLE LYTIC MUREIN TRANSGLYCOSYLASE-RELATED"/>
    <property type="match status" value="1"/>
</dbReference>
<dbReference type="InterPro" id="IPR023346">
    <property type="entry name" value="Lysozyme-like_dom_sf"/>
</dbReference>
<dbReference type="RefSeq" id="WP_241447580.1">
    <property type="nucleotide sequence ID" value="NZ_JAKZHW010000002.1"/>
</dbReference>
<evidence type="ECO:0000313" key="6">
    <source>
        <dbReference type="Proteomes" id="UP001203058"/>
    </source>
</evidence>
<organism evidence="5 6">
    <name type="scientific">Sphingomonas telluris</name>
    <dbReference type="NCBI Taxonomy" id="2907998"/>
    <lineage>
        <taxon>Bacteria</taxon>
        <taxon>Pseudomonadati</taxon>
        <taxon>Pseudomonadota</taxon>
        <taxon>Alphaproteobacteria</taxon>
        <taxon>Sphingomonadales</taxon>
        <taxon>Sphingomonadaceae</taxon>
        <taxon>Sphingomonas</taxon>
    </lineage>
</organism>
<dbReference type="Proteomes" id="UP001203058">
    <property type="component" value="Unassembled WGS sequence"/>
</dbReference>
<feature type="signal peptide" evidence="3">
    <location>
        <begin position="1"/>
        <end position="24"/>
    </location>
</feature>
<reference evidence="5 6" key="1">
    <citation type="submission" date="2022-03" db="EMBL/GenBank/DDBJ databases">
        <authorList>
            <person name="Jo J.-H."/>
            <person name="Im W.-T."/>
        </authorList>
    </citation>
    <scope>NUCLEOTIDE SEQUENCE [LARGE SCALE GENOMIC DNA]</scope>
    <source>
        <strain evidence="5 6">SM33</strain>
    </source>
</reference>
<evidence type="ECO:0000313" key="5">
    <source>
        <dbReference type="EMBL" id="MCH8616683.1"/>
    </source>
</evidence>
<name>A0ABS9VPQ2_9SPHN</name>
<comment type="similarity">
    <text evidence="1">Belongs to the transglycosylase Slt family.</text>
</comment>
<protein>
    <submittedName>
        <fullName evidence="5">Transglycosylase SLT domain-containing protein</fullName>
    </submittedName>
</protein>
<evidence type="ECO:0000256" key="3">
    <source>
        <dbReference type="SAM" id="SignalP"/>
    </source>
</evidence>
<keyword evidence="6" id="KW-1185">Reference proteome</keyword>
<dbReference type="PANTHER" id="PTHR37423:SF2">
    <property type="entry name" value="MEMBRANE-BOUND LYTIC MUREIN TRANSGLYCOSYLASE C"/>
    <property type="match status" value="1"/>
</dbReference>
<evidence type="ECO:0000256" key="1">
    <source>
        <dbReference type="ARBA" id="ARBA00007734"/>
    </source>
</evidence>
<evidence type="ECO:0000259" key="4">
    <source>
        <dbReference type="Pfam" id="PF01464"/>
    </source>
</evidence>
<dbReference type="Gene3D" id="1.10.530.10">
    <property type="match status" value="1"/>
</dbReference>
<dbReference type="Pfam" id="PF01464">
    <property type="entry name" value="SLT"/>
    <property type="match status" value="1"/>
</dbReference>
<gene>
    <name evidence="5" type="ORF">LZ016_11305</name>
</gene>
<dbReference type="SUPFAM" id="SSF53955">
    <property type="entry name" value="Lysozyme-like"/>
    <property type="match status" value="1"/>
</dbReference>
<feature type="domain" description="Transglycosylase SLT" evidence="4">
    <location>
        <begin position="46"/>
        <end position="150"/>
    </location>
</feature>
<accession>A0ABS9VPQ2</accession>
<evidence type="ECO:0000256" key="2">
    <source>
        <dbReference type="ARBA" id="ARBA00009387"/>
    </source>
</evidence>
<keyword evidence="3" id="KW-0732">Signal</keyword>
<proteinExistence type="inferred from homology"/>
<comment type="similarity">
    <text evidence="2">Belongs to the virb1 family.</text>
</comment>